<protein>
    <recommendedName>
        <fullName evidence="2">Lipin N-terminal domain-containing protein</fullName>
    </recommendedName>
</protein>
<proteinExistence type="predicted"/>
<feature type="compositionally biased region" description="Polar residues" evidence="1">
    <location>
        <begin position="181"/>
        <end position="191"/>
    </location>
</feature>
<gene>
    <name evidence="3" type="ORF">F3Y22_tig00112649pilonHSYRG00026</name>
</gene>
<reference evidence="3" key="1">
    <citation type="submission" date="2019-09" db="EMBL/GenBank/DDBJ databases">
        <title>Draft genome information of white flower Hibiscus syriacus.</title>
        <authorList>
            <person name="Kim Y.-M."/>
        </authorList>
    </citation>
    <scope>NUCLEOTIDE SEQUENCE [LARGE SCALE GENOMIC DNA]</scope>
    <source>
        <strain evidence="3">YM2019G1</strain>
    </source>
</reference>
<evidence type="ECO:0000256" key="1">
    <source>
        <dbReference type="SAM" id="MobiDB-lite"/>
    </source>
</evidence>
<dbReference type="InterPro" id="IPR026058">
    <property type="entry name" value="LIPIN"/>
</dbReference>
<sequence>MYAVGRLGSYISRGVYSVSAPFHPFGGAVDIIVVEQPDGSFKSSPWYVRFGEDGDEDEYGSFSFPFPSGYESDEPSCPNRRPLKSLSFNYDGGMSNSAEQIDVSKGKVVSRTSSQPSLLLYSVLGQSSEDEDDYREDGGSVMRLDSLECAEIAAGVLEMKWPTNIVYDSSNDNASSGTSSFEQSKFQSSVNDKGETDLCRTSSSCEGFMEGKSETIATIAGAIDGNSVGNSHLQCQHKLEPCKDKQFDGEVSDNEKTVGLPVSEIFSKEAYSDSLQSFVSESSECEVHVDAETLVRTTDLVPEVDVNNAFFNGDLREKCSWCSLPGLNSLLLMARDLLDWAYTWKLLRMSIGQAMPMIVVRYPDFVSFLEIISCLRVPSLNDMGISSSCTHIIWSDNTSAIAMSANPILHSRSKHVKLELHFMGEGCL</sequence>
<evidence type="ECO:0000313" key="3">
    <source>
        <dbReference type="EMBL" id="KAE8665171.1"/>
    </source>
</evidence>
<dbReference type="InterPro" id="IPR007651">
    <property type="entry name" value="Lipin_N"/>
</dbReference>
<dbReference type="AlphaFoldDB" id="A0A6A2WVF5"/>
<name>A0A6A2WVF5_HIBSY</name>
<comment type="caution">
    <text evidence="3">The sequence shown here is derived from an EMBL/GenBank/DDBJ whole genome shotgun (WGS) entry which is preliminary data.</text>
</comment>
<dbReference type="GO" id="GO:0008195">
    <property type="term" value="F:phosphatidate phosphatase activity"/>
    <property type="evidence" value="ECO:0007669"/>
    <property type="project" value="TreeGrafter"/>
</dbReference>
<dbReference type="Proteomes" id="UP000436088">
    <property type="component" value="Unassembled WGS sequence"/>
</dbReference>
<evidence type="ECO:0000259" key="2">
    <source>
        <dbReference type="Pfam" id="PF04571"/>
    </source>
</evidence>
<dbReference type="PANTHER" id="PTHR12181:SF12">
    <property type="entry name" value="PHOSPHATIDATE PHOSPHATASE"/>
    <property type="match status" value="1"/>
</dbReference>
<accession>A0A6A2WVF5</accession>
<dbReference type="Pfam" id="PF04571">
    <property type="entry name" value="Lipin_N"/>
    <property type="match status" value="1"/>
</dbReference>
<evidence type="ECO:0000313" key="4">
    <source>
        <dbReference type="Proteomes" id="UP000436088"/>
    </source>
</evidence>
<keyword evidence="4" id="KW-1185">Reference proteome</keyword>
<dbReference type="EMBL" id="VEPZ02001625">
    <property type="protein sequence ID" value="KAE8665171.1"/>
    <property type="molecule type" value="Genomic_DNA"/>
</dbReference>
<feature type="domain" description="Lipin N-terminal" evidence="2">
    <location>
        <begin position="6"/>
        <end position="52"/>
    </location>
</feature>
<dbReference type="PANTHER" id="PTHR12181">
    <property type="entry name" value="LIPIN"/>
    <property type="match status" value="1"/>
</dbReference>
<organism evidence="3 4">
    <name type="scientific">Hibiscus syriacus</name>
    <name type="common">Rose of Sharon</name>
    <dbReference type="NCBI Taxonomy" id="106335"/>
    <lineage>
        <taxon>Eukaryota</taxon>
        <taxon>Viridiplantae</taxon>
        <taxon>Streptophyta</taxon>
        <taxon>Embryophyta</taxon>
        <taxon>Tracheophyta</taxon>
        <taxon>Spermatophyta</taxon>
        <taxon>Magnoliopsida</taxon>
        <taxon>eudicotyledons</taxon>
        <taxon>Gunneridae</taxon>
        <taxon>Pentapetalae</taxon>
        <taxon>rosids</taxon>
        <taxon>malvids</taxon>
        <taxon>Malvales</taxon>
        <taxon>Malvaceae</taxon>
        <taxon>Malvoideae</taxon>
        <taxon>Hibiscus</taxon>
    </lineage>
</organism>
<feature type="region of interest" description="Disordered" evidence="1">
    <location>
        <begin position="172"/>
        <end position="197"/>
    </location>
</feature>